<dbReference type="PATRIC" id="fig|862908.3.peg.391"/>
<dbReference type="STRING" id="862908.BMS_0408"/>
<evidence type="ECO:0000313" key="4">
    <source>
        <dbReference type="Proteomes" id="UP000008963"/>
    </source>
</evidence>
<evidence type="ECO:0000256" key="2">
    <source>
        <dbReference type="SAM" id="Phobius"/>
    </source>
</evidence>
<feature type="transmembrane region" description="Helical" evidence="2">
    <location>
        <begin position="12"/>
        <end position="29"/>
    </location>
</feature>
<dbReference type="HOGENOM" id="CLU_1052775_0_0_7"/>
<keyword evidence="2" id="KW-0472">Membrane</keyword>
<dbReference type="AlphaFoldDB" id="E1X3Y5"/>
<keyword evidence="2" id="KW-0812">Transmembrane</keyword>
<dbReference type="EMBL" id="FQ312005">
    <property type="protein sequence ID" value="CBW25325.1"/>
    <property type="molecule type" value="Genomic_DNA"/>
</dbReference>
<sequence>MGIWKVLMKKITFGIIIVGLGIYFAQSFLGSKHQAEDHQDHKDHHAHSDDNHSHDKEKTSPKNTKKLEATKNTSSKASHQGHDHGNSDEGFEVKEVDIPTDSAGQSLVELGEIVSEFGRRNLDVDALKSSLTKSGLDIVSTKDSNPYTGSMTVLRTNNSLPGTRYFHAQVFTDEAGKPFVQHMSFEYRPSADAFAEAVAAAKKTFGLTKVADVRKDGFYSWNTDDGYIIWIKRMTKEDLKDDPFNAYTDKDVGTIRVAKEIEIH</sequence>
<protein>
    <submittedName>
        <fullName evidence="3">Membrane protein</fullName>
    </submittedName>
</protein>
<reference evidence="4" key="1">
    <citation type="journal article" date="2013" name="ISME J.">
        <title>A small predatory core genome in the divergent marine Bacteriovorax marinus SJ and the terrestrial Bdellovibrio bacteriovorus.</title>
        <authorList>
            <person name="Crossman L.C."/>
            <person name="Chen H."/>
            <person name="Cerdeno-Tarraga A.M."/>
            <person name="Brooks K."/>
            <person name="Quail M.A."/>
            <person name="Pineiro S.A."/>
            <person name="Hobley L."/>
            <person name="Sockett R.E."/>
            <person name="Bentley S.D."/>
            <person name="Parkhill J."/>
            <person name="Williams H.N."/>
            <person name="Stine O.C."/>
        </authorList>
    </citation>
    <scope>NUCLEOTIDE SEQUENCE [LARGE SCALE GENOMIC DNA]</scope>
    <source>
        <strain evidence="4">ATCC BAA-682 / DSM 15412 / SJ</strain>
    </source>
</reference>
<proteinExistence type="predicted"/>
<evidence type="ECO:0000313" key="3">
    <source>
        <dbReference type="EMBL" id="CBW25325.1"/>
    </source>
</evidence>
<feature type="compositionally biased region" description="Basic and acidic residues" evidence="1">
    <location>
        <begin position="80"/>
        <end position="90"/>
    </location>
</feature>
<keyword evidence="4" id="KW-1185">Reference proteome</keyword>
<accession>E1X3Y5</accession>
<keyword evidence="2" id="KW-1133">Transmembrane helix</keyword>
<evidence type="ECO:0000256" key="1">
    <source>
        <dbReference type="SAM" id="MobiDB-lite"/>
    </source>
</evidence>
<dbReference type="Proteomes" id="UP000008963">
    <property type="component" value="Chromosome"/>
</dbReference>
<name>E1X3Y5_HALMS</name>
<organism evidence="3 4">
    <name type="scientific">Halobacteriovorax marinus (strain ATCC BAA-682 / DSM 15412 / SJ)</name>
    <name type="common">Bacteriovorax marinus</name>
    <dbReference type="NCBI Taxonomy" id="862908"/>
    <lineage>
        <taxon>Bacteria</taxon>
        <taxon>Pseudomonadati</taxon>
        <taxon>Bdellovibrionota</taxon>
        <taxon>Bacteriovoracia</taxon>
        <taxon>Bacteriovoracales</taxon>
        <taxon>Halobacteriovoraceae</taxon>
        <taxon>Halobacteriovorax</taxon>
    </lineage>
</organism>
<feature type="compositionally biased region" description="Basic and acidic residues" evidence="1">
    <location>
        <begin position="34"/>
        <end position="69"/>
    </location>
</feature>
<feature type="region of interest" description="Disordered" evidence="1">
    <location>
        <begin position="34"/>
        <end position="90"/>
    </location>
</feature>
<dbReference type="KEGG" id="bmx:BMS_0408"/>
<gene>
    <name evidence="3" type="ordered locus">BMS_0408</name>
</gene>